<organism evidence="2 3">
    <name type="scientific">Collybiopsis luxurians FD-317 M1</name>
    <dbReference type="NCBI Taxonomy" id="944289"/>
    <lineage>
        <taxon>Eukaryota</taxon>
        <taxon>Fungi</taxon>
        <taxon>Dikarya</taxon>
        <taxon>Basidiomycota</taxon>
        <taxon>Agaricomycotina</taxon>
        <taxon>Agaricomycetes</taxon>
        <taxon>Agaricomycetidae</taxon>
        <taxon>Agaricales</taxon>
        <taxon>Marasmiineae</taxon>
        <taxon>Omphalotaceae</taxon>
        <taxon>Collybiopsis</taxon>
        <taxon>Collybiopsis luxurians</taxon>
    </lineage>
</organism>
<gene>
    <name evidence="2" type="ORF">GYMLUDRAFT_253327</name>
</gene>
<proteinExistence type="predicted"/>
<dbReference type="EMBL" id="KN834937">
    <property type="protein sequence ID" value="KIK50041.1"/>
    <property type="molecule type" value="Genomic_DNA"/>
</dbReference>
<evidence type="ECO:0000256" key="1">
    <source>
        <dbReference type="SAM" id="MobiDB-lite"/>
    </source>
</evidence>
<name>A0A0D0B7L0_9AGAR</name>
<dbReference type="HOGENOM" id="CLU_065614_1_0_1"/>
<accession>A0A0D0B7L0</accession>
<reference evidence="2 3" key="1">
    <citation type="submission" date="2014-04" db="EMBL/GenBank/DDBJ databases">
        <title>Evolutionary Origins and Diversification of the Mycorrhizal Mutualists.</title>
        <authorList>
            <consortium name="DOE Joint Genome Institute"/>
            <consortium name="Mycorrhizal Genomics Consortium"/>
            <person name="Kohler A."/>
            <person name="Kuo A."/>
            <person name="Nagy L.G."/>
            <person name="Floudas D."/>
            <person name="Copeland A."/>
            <person name="Barry K.W."/>
            <person name="Cichocki N."/>
            <person name="Veneault-Fourrey C."/>
            <person name="LaButti K."/>
            <person name="Lindquist E.A."/>
            <person name="Lipzen A."/>
            <person name="Lundell T."/>
            <person name="Morin E."/>
            <person name="Murat C."/>
            <person name="Riley R."/>
            <person name="Ohm R."/>
            <person name="Sun H."/>
            <person name="Tunlid A."/>
            <person name="Henrissat B."/>
            <person name="Grigoriev I.V."/>
            <person name="Hibbett D.S."/>
            <person name="Martin F."/>
        </authorList>
    </citation>
    <scope>NUCLEOTIDE SEQUENCE [LARGE SCALE GENOMIC DNA]</scope>
    <source>
        <strain evidence="2 3">FD-317 M1</strain>
    </source>
</reference>
<dbReference type="Proteomes" id="UP000053593">
    <property type="component" value="Unassembled WGS sequence"/>
</dbReference>
<feature type="compositionally biased region" description="Low complexity" evidence="1">
    <location>
        <begin position="43"/>
        <end position="58"/>
    </location>
</feature>
<sequence>MRPQGSAIVDRTFFTTSYSRSPLSTPVRSALSYSKAVRFADDPSMPSTPNSSPFTSNPVFYDSDSDSETPAAPKNVDSNKNRGTPAVTESADSTEESDLIPKPNGEAGRPGRGGYNLQTALKWTSKRWKAVQGFIRTRVLATMDCSLPFSDQPLLRLQAIRDEAVTKYSFLNDYEDLWPVNDMIRSRLKYEKSCMKRKADAKLAEEAREKSKQRLTISVPASKRPHKDS</sequence>
<keyword evidence="3" id="KW-1185">Reference proteome</keyword>
<evidence type="ECO:0000313" key="3">
    <source>
        <dbReference type="Proteomes" id="UP000053593"/>
    </source>
</evidence>
<dbReference type="AlphaFoldDB" id="A0A0D0B7L0"/>
<evidence type="ECO:0000313" key="2">
    <source>
        <dbReference type="EMBL" id="KIK50041.1"/>
    </source>
</evidence>
<dbReference type="OrthoDB" id="2686745at2759"/>
<feature type="region of interest" description="Disordered" evidence="1">
    <location>
        <begin position="205"/>
        <end position="229"/>
    </location>
</feature>
<protein>
    <submittedName>
        <fullName evidence="2">Uncharacterized protein</fullName>
    </submittedName>
</protein>
<feature type="region of interest" description="Disordered" evidence="1">
    <location>
        <begin position="39"/>
        <end position="113"/>
    </location>
</feature>